<dbReference type="InterPro" id="IPR008407">
    <property type="entry name" value="Brnchd-chn_aa_trnsp_AzlD"/>
</dbReference>
<keyword evidence="1" id="KW-0472">Membrane</keyword>
<feature type="transmembrane region" description="Helical" evidence="1">
    <location>
        <begin position="6"/>
        <end position="21"/>
    </location>
</feature>
<dbReference type="Proteomes" id="UP000184159">
    <property type="component" value="Unassembled WGS sequence"/>
</dbReference>
<keyword evidence="1" id="KW-1133">Transmembrane helix</keyword>
<protein>
    <submittedName>
        <fullName evidence="2">Branched-chain amino acid transport protein</fullName>
    </submittedName>
</protein>
<feature type="transmembrane region" description="Helical" evidence="1">
    <location>
        <begin position="33"/>
        <end position="54"/>
    </location>
</feature>
<dbReference type="RefSeq" id="WP_021021500.1">
    <property type="nucleotide sequence ID" value="NZ_FQUH01000001.1"/>
</dbReference>
<gene>
    <name evidence="2" type="ORF">SAMN02745781_00269</name>
</gene>
<evidence type="ECO:0000313" key="3">
    <source>
        <dbReference type="Proteomes" id="UP000184159"/>
    </source>
</evidence>
<sequence>MILIQIVIMAMVVFLSRYLFLEPKLPLRLGPQLHRFLSYSGPAILTVIWAPIVFMPEQSLWLDWQNPYLWGALTAGVISWKTKNVLLTTVLSMMVFLVFHLLVFPS</sequence>
<organism evidence="2 3">
    <name type="scientific">Vibrio gazogenes DSM 21264 = NBRC 103151</name>
    <dbReference type="NCBI Taxonomy" id="1123492"/>
    <lineage>
        <taxon>Bacteria</taxon>
        <taxon>Pseudomonadati</taxon>
        <taxon>Pseudomonadota</taxon>
        <taxon>Gammaproteobacteria</taxon>
        <taxon>Vibrionales</taxon>
        <taxon>Vibrionaceae</taxon>
        <taxon>Vibrio</taxon>
    </lineage>
</organism>
<feature type="transmembrane region" description="Helical" evidence="1">
    <location>
        <begin position="85"/>
        <end position="104"/>
    </location>
</feature>
<dbReference type="AlphaFoldDB" id="A0A1M4TAF3"/>
<accession>A0A1M4TAF3</accession>
<evidence type="ECO:0000256" key="1">
    <source>
        <dbReference type="SAM" id="Phobius"/>
    </source>
</evidence>
<evidence type="ECO:0000313" key="2">
    <source>
        <dbReference type="EMBL" id="SHE41380.1"/>
    </source>
</evidence>
<dbReference type="Pfam" id="PF05437">
    <property type="entry name" value="AzlD"/>
    <property type="match status" value="1"/>
</dbReference>
<name>A0A1M4TAF3_VIBGA</name>
<proteinExistence type="predicted"/>
<keyword evidence="1" id="KW-0812">Transmembrane</keyword>
<keyword evidence="3" id="KW-1185">Reference proteome</keyword>
<reference evidence="3" key="1">
    <citation type="submission" date="2016-11" db="EMBL/GenBank/DDBJ databases">
        <authorList>
            <person name="Varghese N."/>
            <person name="Submissions S."/>
        </authorList>
    </citation>
    <scope>NUCLEOTIDE SEQUENCE [LARGE SCALE GENOMIC DNA]</scope>
    <source>
        <strain evidence="3">DSM 21264</strain>
    </source>
</reference>
<dbReference type="EMBL" id="FQUH01000001">
    <property type="protein sequence ID" value="SHE41380.1"/>
    <property type="molecule type" value="Genomic_DNA"/>
</dbReference>